<evidence type="ECO:0000256" key="3">
    <source>
        <dbReference type="ARBA" id="ARBA00023242"/>
    </source>
</evidence>
<feature type="region of interest" description="Disordered" evidence="5">
    <location>
        <begin position="1"/>
        <end position="63"/>
    </location>
</feature>
<comment type="subcellular location">
    <subcellularLocation>
        <location evidence="1">Nucleus</location>
    </subcellularLocation>
</comment>
<dbReference type="SUPFAM" id="SSF46785">
    <property type="entry name" value="Winged helix' DNA-binding domain"/>
    <property type="match status" value="1"/>
</dbReference>
<dbReference type="AlphaFoldDB" id="A0A9N8E096"/>
<gene>
    <name evidence="7" type="ORF">SEMRO_490_G153590.1</name>
</gene>
<keyword evidence="2" id="KW-0238">DNA-binding</keyword>
<keyword evidence="3" id="KW-0539">Nucleus</keyword>
<dbReference type="EMBL" id="CAICTM010000489">
    <property type="protein sequence ID" value="CAB9511560.1"/>
    <property type="molecule type" value="Genomic_DNA"/>
</dbReference>
<evidence type="ECO:0000313" key="8">
    <source>
        <dbReference type="Proteomes" id="UP001153069"/>
    </source>
</evidence>
<evidence type="ECO:0000313" key="7">
    <source>
        <dbReference type="EMBL" id="CAB9511560.1"/>
    </source>
</evidence>
<dbReference type="Pfam" id="PF00447">
    <property type="entry name" value="HSF_DNA-bind"/>
    <property type="match status" value="1"/>
</dbReference>
<evidence type="ECO:0000259" key="6">
    <source>
        <dbReference type="SMART" id="SM00415"/>
    </source>
</evidence>
<dbReference type="InterPro" id="IPR036390">
    <property type="entry name" value="WH_DNA-bd_sf"/>
</dbReference>
<comment type="similarity">
    <text evidence="4">Belongs to the HSF family.</text>
</comment>
<proteinExistence type="inferred from homology"/>
<dbReference type="OrthoDB" id="47668at2759"/>
<dbReference type="InterPro" id="IPR036388">
    <property type="entry name" value="WH-like_DNA-bd_sf"/>
</dbReference>
<accession>A0A9N8E096</accession>
<dbReference type="SMART" id="SM00415">
    <property type="entry name" value="HSF"/>
    <property type="match status" value="1"/>
</dbReference>
<organism evidence="7 8">
    <name type="scientific">Seminavis robusta</name>
    <dbReference type="NCBI Taxonomy" id="568900"/>
    <lineage>
        <taxon>Eukaryota</taxon>
        <taxon>Sar</taxon>
        <taxon>Stramenopiles</taxon>
        <taxon>Ochrophyta</taxon>
        <taxon>Bacillariophyta</taxon>
        <taxon>Bacillariophyceae</taxon>
        <taxon>Bacillariophycidae</taxon>
        <taxon>Naviculales</taxon>
        <taxon>Naviculaceae</taxon>
        <taxon>Seminavis</taxon>
    </lineage>
</organism>
<feature type="compositionally biased region" description="Basic and acidic residues" evidence="5">
    <location>
        <begin position="1"/>
        <end position="17"/>
    </location>
</feature>
<dbReference type="GO" id="GO:0003700">
    <property type="term" value="F:DNA-binding transcription factor activity"/>
    <property type="evidence" value="ECO:0007669"/>
    <property type="project" value="InterPro"/>
</dbReference>
<protein>
    <submittedName>
        <fullName evidence="7">Stress transcription factor B-2b</fullName>
    </submittedName>
</protein>
<dbReference type="Proteomes" id="UP001153069">
    <property type="component" value="Unassembled WGS sequence"/>
</dbReference>
<name>A0A9N8E096_9STRA</name>
<keyword evidence="8" id="KW-1185">Reference proteome</keyword>
<dbReference type="GO" id="GO:0043565">
    <property type="term" value="F:sequence-specific DNA binding"/>
    <property type="evidence" value="ECO:0007669"/>
    <property type="project" value="InterPro"/>
</dbReference>
<dbReference type="GO" id="GO:0005634">
    <property type="term" value="C:nucleus"/>
    <property type="evidence" value="ECO:0007669"/>
    <property type="project" value="UniProtKB-SubCell"/>
</dbReference>
<evidence type="ECO:0000256" key="4">
    <source>
        <dbReference type="RuleBase" id="RU004020"/>
    </source>
</evidence>
<evidence type="ECO:0000256" key="2">
    <source>
        <dbReference type="ARBA" id="ARBA00023125"/>
    </source>
</evidence>
<feature type="domain" description="HSF-type DNA-binding" evidence="6">
    <location>
        <begin position="64"/>
        <end position="165"/>
    </location>
</feature>
<dbReference type="Gene3D" id="1.10.10.10">
    <property type="entry name" value="Winged helix-like DNA-binding domain superfamily/Winged helix DNA-binding domain"/>
    <property type="match status" value="1"/>
</dbReference>
<evidence type="ECO:0000256" key="1">
    <source>
        <dbReference type="ARBA" id="ARBA00004123"/>
    </source>
</evidence>
<comment type="caution">
    <text evidence="7">The sequence shown here is derived from an EMBL/GenBank/DDBJ whole genome shotgun (WGS) entry which is preliminary data.</text>
</comment>
<reference evidence="7" key="1">
    <citation type="submission" date="2020-06" db="EMBL/GenBank/DDBJ databases">
        <authorList>
            <consortium name="Plant Systems Biology data submission"/>
        </authorList>
    </citation>
    <scope>NUCLEOTIDE SEQUENCE</scope>
    <source>
        <strain evidence="7">D6</strain>
    </source>
</reference>
<evidence type="ECO:0000256" key="5">
    <source>
        <dbReference type="SAM" id="MobiDB-lite"/>
    </source>
</evidence>
<dbReference type="PANTHER" id="PTHR10015:SF206">
    <property type="entry name" value="HSF-TYPE DNA-BINDING DOMAIN-CONTAINING PROTEIN"/>
    <property type="match status" value="1"/>
</dbReference>
<dbReference type="PANTHER" id="PTHR10015">
    <property type="entry name" value="HEAT SHOCK TRANSCRIPTION FACTOR"/>
    <property type="match status" value="1"/>
</dbReference>
<dbReference type="InterPro" id="IPR000232">
    <property type="entry name" value="HSF_DNA-bd"/>
</dbReference>
<sequence>MADKDTSATSDKEKLRTLMDAALGLGGEESESTEQLQEEQPAPKSSPETPQKKRYLPPTKRPDAAYTFPEKLMSLMRYAEDQADGFCIAWLPDGKSFVIRNPDEFTRHVVPKFFKATKFSSFTRKLYRWGFRQVNRGIGPDDPIIFGNEHFQRDNAEDMSKMRSITAASSRKAEAQTIYGGGKRPLEGPEGPNHKRALLDHLIQQKAVMMNTNPSMYAGLQAPGGAVSLTSALRPSLGLGVSHHHHHHQNHFQGGLPAMMSKHMDMMGQQNGNNLMNSYMPQHQNHAGNPAGQQYPSTTSTADIVNAAISALRYAS</sequence>